<dbReference type="KEGG" id="psoj:PHYSODRAFT_298950"/>
<evidence type="ECO:0008006" key="3">
    <source>
        <dbReference type="Google" id="ProtNLM"/>
    </source>
</evidence>
<gene>
    <name evidence="1" type="ORF">PHYSODRAFT_298950</name>
</gene>
<accession>G4Z7L4</accession>
<protein>
    <recommendedName>
        <fullName evidence="3">Crinkler (CRN) family protein</fullName>
    </recommendedName>
</protein>
<evidence type="ECO:0000313" key="1">
    <source>
        <dbReference type="EMBL" id="EGZ21054.1"/>
    </source>
</evidence>
<evidence type="ECO:0000313" key="2">
    <source>
        <dbReference type="Proteomes" id="UP000002640"/>
    </source>
</evidence>
<dbReference type="Gene3D" id="3.40.50.300">
    <property type="entry name" value="P-loop containing nucleotide triphosphate hydrolases"/>
    <property type="match status" value="1"/>
</dbReference>
<name>G4Z7L4_PHYSP</name>
<dbReference type="RefSeq" id="XP_009523771.1">
    <property type="nucleotide sequence ID" value="XM_009525476.1"/>
</dbReference>
<dbReference type="AlphaFoldDB" id="G4Z7L4"/>
<keyword evidence="2" id="KW-1185">Reference proteome</keyword>
<dbReference type="OMA" id="HWHAHEV"/>
<dbReference type="EMBL" id="JH159153">
    <property type="protein sequence ID" value="EGZ21054.1"/>
    <property type="molecule type" value="Genomic_DNA"/>
</dbReference>
<dbReference type="GeneID" id="20641675"/>
<dbReference type="InterPro" id="IPR027417">
    <property type="entry name" value="P-loop_NTPase"/>
</dbReference>
<sequence>MFPSAPLLAVGFKADELGEVSDEAKAEGLGFVHVLVRVAKEEELIPKKLTEDGTKIWSNWEKAGTGCPALEMGASSFVRIPAAYADDSGVAAREGDLLLYRRRQLVSEWQTLKALVCDTYAELWIVGPPGTGKSCAAFAFACSLDRTDWDVVWVHFPKNGYADLLCILFRGASEKWTCSIDHADMRVLLNSLREKTIVFLDGFTAEKDNGTRKVCAKWRLRNKLYRRLVWVSSMVTRGKDFYSVESGSVPVTAKVTLTSKAVVGASIPKFDVRDQELYELVSWTMEEYKAALENNDFYNLVKFKLTSDPDPARWEDRNELLEIKFFVVGGNARYMFDYTTEQAEAQLSRAINCTPDIEAVIKRKVGIASPNAVNRLFSWYHAEGSVETKSCLLSKFVAGKLAQQLGPDFVQDISSLFQINPAMDGYLLELWFFAKLVHGGVDCYTVQNESTLSTKKHHGHWHAHEVPYFDPLGIIPLTTMSSQWMAPRLWNQGGYDAVCLEIRERNPTTDIAVPSNCTGVIRVRFVQVTRAKTHSFKELYFKTFLTRLTTGLSNHNFWFEEVEVCFVTPIGKLMREGFRISVTELTLRKEVLQPASIPDTTKISILVVGVDYAEYEENPAKRLKSG</sequence>
<dbReference type="InParanoid" id="G4Z7L4"/>
<proteinExistence type="predicted"/>
<organism evidence="1 2">
    <name type="scientific">Phytophthora sojae (strain P6497)</name>
    <name type="common">Soybean stem and root rot agent</name>
    <name type="synonym">Phytophthora megasperma f. sp. glycines</name>
    <dbReference type="NCBI Taxonomy" id="1094619"/>
    <lineage>
        <taxon>Eukaryota</taxon>
        <taxon>Sar</taxon>
        <taxon>Stramenopiles</taxon>
        <taxon>Oomycota</taxon>
        <taxon>Peronosporomycetes</taxon>
        <taxon>Peronosporales</taxon>
        <taxon>Peronosporaceae</taxon>
        <taxon>Phytophthora</taxon>
    </lineage>
</organism>
<dbReference type="Proteomes" id="UP000002640">
    <property type="component" value="Unassembled WGS sequence"/>
</dbReference>
<dbReference type="SUPFAM" id="SSF52540">
    <property type="entry name" value="P-loop containing nucleoside triphosphate hydrolases"/>
    <property type="match status" value="1"/>
</dbReference>
<reference evidence="1 2" key="1">
    <citation type="journal article" date="2006" name="Science">
        <title>Phytophthora genome sequences uncover evolutionary origins and mechanisms of pathogenesis.</title>
        <authorList>
            <person name="Tyler B.M."/>
            <person name="Tripathy S."/>
            <person name="Zhang X."/>
            <person name="Dehal P."/>
            <person name="Jiang R.H."/>
            <person name="Aerts A."/>
            <person name="Arredondo F.D."/>
            <person name="Baxter L."/>
            <person name="Bensasson D."/>
            <person name="Beynon J.L."/>
            <person name="Chapman J."/>
            <person name="Damasceno C.M."/>
            <person name="Dorrance A.E."/>
            <person name="Dou D."/>
            <person name="Dickerman A.W."/>
            <person name="Dubchak I.L."/>
            <person name="Garbelotto M."/>
            <person name="Gijzen M."/>
            <person name="Gordon S.G."/>
            <person name="Govers F."/>
            <person name="Grunwald N.J."/>
            <person name="Huang W."/>
            <person name="Ivors K.L."/>
            <person name="Jones R.W."/>
            <person name="Kamoun S."/>
            <person name="Krampis K."/>
            <person name="Lamour K.H."/>
            <person name="Lee M.K."/>
            <person name="McDonald W.H."/>
            <person name="Medina M."/>
            <person name="Meijer H.J."/>
            <person name="Nordberg E.K."/>
            <person name="Maclean D.J."/>
            <person name="Ospina-Giraldo M.D."/>
            <person name="Morris P.F."/>
            <person name="Phuntumart V."/>
            <person name="Putnam N.H."/>
            <person name="Rash S."/>
            <person name="Rose J.K."/>
            <person name="Sakihama Y."/>
            <person name="Salamov A.A."/>
            <person name="Savidor A."/>
            <person name="Scheuring C.F."/>
            <person name="Smith B.M."/>
            <person name="Sobral B.W."/>
            <person name="Terry A."/>
            <person name="Torto-Alalibo T.A."/>
            <person name="Win J."/>
            <person name="Xu Z."/>
            <person name="Zhang H."/>
            <person name="Grigoriev I.V."/>
            <person name="Rokhsar D.S."/>
            <person name="Boore J.L."/>
        </authorList>
    </citation>
    <scope>NUCLEOTIDE SEQUENCE [LARGE SCALE GENOMIC DNA]</scope>
    <source>
        <strain evidence="1 2">P6497</strain>
    </source>
</reference>